<evidence type="ECO:0000256" key="1">
    <source>
        <dbReference type="SAM" id="Coils"/>
    </source>
</evidence>
<protein>
    <submittedName>
        <fullName evidence="2">Uncharacterized protein</fullName>
    </submittedName>
</protein>
<sequence>MPRLSKGEISPGIRSKAEAARCSAACRVKVFNDLTESNDKLSPDWLNFRDVESFSCWKKPSAGIEPLSPKTLRKYMAELYSGGLVGILTDANKFLAGPVDRAVEKSTGRVTSLEKKVSAAVDSALEMTVRYLDLLEKIQKLAQRNESARMELERHFRRYGHNPHLKVIK</sequence>
<name>A0ABT5PCP9_9PSED</name>
<comment type="caution">
    <text evidence="2">The sequence shown here is derived from an EMBL/GenBank/DDBJ whole genome shotgun (WGS) entry which is preliminary data.</text>
</comment>
<dbReference type="RefSeq" id="WP_273894753.1">
    <property type="nucleotide sequence ID" value="NZ_JAMDGP010000038.1"/>
</dbReference>
<keyword evidence="1" id="KW-0175">Coiled coil</keyword>
<accession>A0ABT5PCP9</accession>
<keyword evidence="3" id="KW-1185">Reference proteome</keyword>
<gene>
    <name evidence="2" type="ORF">M5G17_20585</name>
</gene>
<evidence type="ECO:0000313" key="2">
    <source>
        <dbReference type="EMBL" id="MDD1016078.1"/>
    </source>
</evidence>
<dbReference type="Proteomes" id="UP001148184">
    <property type="component" value="Unassembled WGS sequence"/>
</dbReference>
<reference evidence="2 3" key="1">
    <citation type="submission" date="2022-05" db="EMBL/GenBank/DDBJ databases">
        <title>Novel Pseudomonas spp. Isolated from a Rainbow Trout Aquaculture Facility.</title>
        <authorList>
            <person name="Testerman T."/>
            <person name="Graf J."/>
        </authorList>
    </citation>
    <scope>NUCLEOTIDE SEQUENCE [LARGE SCALE GENOMIC DNA]</scope>
    <source>
        <strain evidence="2 3">ID1025</strain>
    </source>
</reference>
<proteinExistence type="predicted"/>
<organism evidence="2 3">
    <name type="scientific">Pseudomonas rubra</name>
    <dbReference type="NCBI Taxonomy" id="2942627"/>
    <lineage>
        <taxon>Bacteria</taxon>
        <taxon>Pseudomonadati</taxon>
        <taxon>Pseudomonadota</taxon>
        <taxon>Gammaproteobacteria</taxon>
        <taxon>Pseudomonadales</taxon>
        <taxon>Pseudomonadaceae</taxon>
        <taxon>Pseudomonas</taxon>
    </lineage>
</organism>
<dbReference type="EMBL" id="JAMDGZ010000048">
    <property type="protein sequence ID" value="MDD1016078.1"/>
    <property type="molecule type" value="Genomic_DNA"/>
</dbReference>
<feature type="coiled-coil region" evidence="1">
    <location>
        <begin position="131"/>
        <end position="158"/>
    </location>
</feature>
<evidence type="ECO:0000313" key="3">
    <source>
        <dbReference type="Proteomes" id="UP001148184"/>
    </source>
</evidence>